<dbReference type="PANTHER" id="PTHR35596">
    <property type="entry name" value="DUF2263 DOMAIN-CONTAINING PROTEIN"/>
    <property type="match status" value="1"/>
</dbReference>
<dbReference type="InterPro" id="IPR019261">
    <property type="entry name" value="PARG_cat_microbial"/>
</dbReference>
<dbReference type="Proteomes" id="UP001139193">
    <property type="component" value="Unassembled WGS sequence"/>
</dbReference>
<accession>A0A9X1VC34</accession>
<gene>
    <name evidence="2" type="ORF">MON38_02885</name>
</gene>
<dbReference type="SUPFAM" id="SSF52949">
    <property type="entry name" value="Macro domain-like"/>
    <property type="match status" value="1"/>
</dbReference>
<dbReference type="InterPro" id="IPR012664">
    <property type="entry name" value="CHP02452"/>
</dbReference>
<feature type="domain" description="Microbial-type PARG catalytic" evidence="1">
    <location>
        <begin position="17"/>
        <end position="163"/>
    </location>
</feature>
<proteinExistence type="predicted"/>
<dbReference type="Gene3D" id="3.40.220.10">
    <property type="entry name" value="Leucine Aminopeptidase, subunit E, domain 1"/>
    <property type="match status" value="1"/>
</dbReference>
<evidence type="ECO:0000313" key="2">
    <source>
        <dbReference type="EMBL" id="MCI1186349.1"/>
    </source>
</evidence>
<keyword evidence="3" id="KW-1185">Reference proteome</keyword>
<dbReference type="PIRSF" id="PIRSF014899">
    <property type="entry name" value="UCP014899"/>
    <property type="match status" value="1"/>
</dbReference>
<dbReference type="EMBL" id="JALBGC010000001">
    <property type="protein sequence ID" value="MCI1186349.1"/>
    <property type="molecule type" value="Genomic_DNA"/>
</dbReference>
<organism evidence="2 3">
    <name type="scientific">Hymenobacter cyanobacteriorum</name>
    <dbReference type="NCBI Taxonomy" id="2926463"/>
    <lineage>
        <taxon>Bacteria</taxon>
        <taxon>Pseudomonadati</taxon>
        <taxon>Bacteroidota</taxon>
        <taxon>Cytophagia</taxon>
        <taxon>Cytophagales</taxon>
        <taxon>Hymenobacteraceae</taxon>
        <taxon>Hymenobacter</taxon>
    </lineage>
</organism>
<dbReference type="RefSeq" id="WP_241934624.1">
    <property type="nucleotide sequence ID" value="NZ_JALBGC010000001.1"/>
</dbReference>
<evidence type="ECO:0000259" key="1">
    <source>
        <dbReference type="Pfam" id="PF10021"/>
    </source>
</evidence>
<dbReference type="InterPro" id="IPR043472">
    <property type="entry name" value="Macro_dom-like"/>
</dbReference>
<protein>
    <submittedName>
        <fullName evidence="2">TIGR02452 family protein</fullName>
    </submittedName>
</protein>
<comment type="caution">
    <text evidence="2">The sequence shown here is derived from an EMBL/GenBank/DDBJ whole genome shotgun (WGS) entry which is preliminary data.</text>
</comment>
<dbReference type="NCBIfam" id="TIGR02452">
    <property type="entry name" value="TIGR02452 family protein"/>
    <property type="match status" value="1"/>
</dbReference>
<evidence type="ECO:0000313" key="3">
    <source>
        <dbReference type="Proteomes" id="UP001139193"/>
    </source>
</evidence>
<name>A0A9X1VC34_9BACT</name>
<dbReference type="PANTHER" id="PTHR35596:SF1">
    <property type="entry name" value="MICROBIAL-TYPE PARG CATALYTIC DOMAIN-CONTAINING PROTEIN"/>
    <property type="match status" value="1"/>
</dbReference>
<reference evidence="2" key="1">
    <citation type="submission" date="2022-03" db="EMBL/GenBank/DDBJ databases">
        <title>Bacterial whole genome sequence for Hymenobacter sp. DH14.</title>
        <authorList>
            <person name="Le V."/>
        </authorList>
    </citation>
    <scope>NUCLEOTIDE SEQUENCE</scope>
    <source>
        <strain evidence="2">DH14</strain>
    </source>
</reference>
<dbReference type="Pfam" id="PF10021">
    <property type="entry name" value="PARG_cat_microb"/>
    <property type="match status" value="1"/>
</dbReference>
<dbReference type="AlphaFoldDB" id="A0A9X1VC34"/>
<sequence>MNPTTLNRDVRTRIALSTLAALEQGGYQTAAGQPISLAAMQRAAETGSQLYRPADAAELLQEFDKPFGAPAEVRVYHATTQEAAAALVSAGGRVGCLNFASARNPGGGFLGGSQAQEESLARSSGLYPCLTQFREMYAHNARPDSTGLYSDYFSYAPGVPVFRGEAGEWLAEPFQVDIITAPAVNAGALQRNSPELLLELVPTMRRRIRLVLAAAARHAIDSLVLGAWGCGVFANDPAQIAELFAEALAEPNIRGRFRRIDFAVFDPKPPQATLQAFERILKPFL</sequence>